<organism evidence="2 3">
    <name type="scientific">Mytilus coruscus</name>
    <name type="common">Sea mussel</name>
    <dbReference type="NCBI Taxonomy" id="42192"/>
    <lineage>
        <taxon>Eukaryota</taxon>
        <taxon>Metazoa</taxon>
        <taxon>Spiralia</taxon>
        <taxon>Lophotrochozoa</taxon>
        <taxon>Mollusca</taxon>
        <taxon>Bivalvia</taxon>
        <taxon>Autobranchia</taxon>
        <taxon>Pteriomorphia</taxon>
        <taxon>Mytilida</taxon>
        <taxon>Mytiloidea</taxon>
        <taxon>Mytilidae</taxon>
        <taxon>Mytilinae</taxon>
        <taxon>Mytilus</taxon>
    </lineage>
</organism>
<dbReference type="InterPro" id="IPR041249">
    <property type="entry name" value="HEPN_DZIP3"/>
</dbReference>
<keyword evidence="3" id="KW-1185">Reference proteome</keyword>
<gene>
    <name evidence="2" type="ORF">MCOR_39901</name>
</gene>
<evidence type="ECO:0000259" key="1">
    <source>
        <dbReference type="Pfam" id="PF18738"/>
    </source>
</evidence>
<dbReference type="Proteomes" id="UP000507470">
    <property type="component" value="Unassembled WGS sequence"/>
</dbReference>
<protein>
    <recommendedName>
        <fullName evidence="1">DZIP3-like HEPN domain-containing protein</fullName>
    </recommendedName>
</protein>
<dbReference type="AlphaFoldDB" id="A0A6J8DE47"/>
<feature type="domain" description="DZIP3-like HEPN" evidence="1">
    <location>
        <begin position="75"/>
        <end position="185"/>
    </location>
</feature>
<evidence type="ECO:0000313" key="2">
    <source>
        <dbReference type="EMBL" id="CAC5406316.1"/>
    </source>
</evidence>
<reference evidence="2 3" key="1">
    <citation type="submission" date="2020-06" db="EMBL/GenBank/DDBJ databases">
        <authorList>
            <person name="Li R."/>
            <person name="Bekaert M."/>
        </authorList>
    </citation>
    <scope>NUCLEOTIDE SEQUENCE [LARGE SCALE GENOMIC DNA]</scope>
    <source>
        <strain evidence="3">wild</strain>
    </source>
</reference>
<dbReference type="Pfam" id="PF18738">
    <property type="entry name" value="HEPN_DZIP3"/>
    <property type="match status" value="1"/>
</dbReference>
<name>A0A6J8DE47_MYTCO</name>
<sequence>MASSSVSPASQSSSTNFARIGYAAQQIFPNILQELMTMKEPPQRLSHDIMTINSHLYSNLRPDELTLINDVATKGYNDFDISFIYKLVRNLRLLPPPTKGWNSSTAPCQTELTPGDDFERIRKLRNEILHGGNAQVTDVECAQFFVQFKDIAGKLETYLGKQTGEFVDMFSELETRRMDEKTRNMYIQKLSSLKKSDEDCKEILNAL</sequence>
<dbReference type="OrthoDB" id="6132306at2759"/>
<dbReference type="EMBL" id="CACVKT020007203">
    <property type="protein sequence ID" value="CAC5406316.1"/>
    <property type="molecule type" value="Genomic_DNA"/>
</dbReference>
<evidence type="ECO:0000313" key="3">
    <source>
        <dbReference type="Proteomes" id="UP000507470"/>
    </source>
</evidence>
<accession>A0A6J8DE47</accession>
<proteinExistence type="predicted"/>